<dbReference type="GO" id="GO:0005829">
    <property type="term" value="C:cytosol"/>
    <property type="evidence" value="ECO:0007669"/>
    <property type="project" value="UniProtKB-SubCell"/>
</dbReference>
<dbReference type="Pfam" id="PF11704">
    <property type="entry name" value="Folliculin"/>
    <property type="match status" value="1"/>
</dbReference>
<evidence type="ECO:0000256" key="1">
    <source>
        <dbReference type="ARBA" id="ARBA00004123"/>
    </source>
</evidence>
<dbReference type="PROSITE" id="PS51834">
    <property type="entry name" value="DENN_FLCN_SMCR8"/>
    <property type="match status" value="1"/>
</dbReference>
<protein>
    <recommendedName>
        <fullName evidence="8">Folliculin</fullName>
    </recommendedName>
</protein>
<evidence type="ECO:0000256" key="3">
    <source>
        <dbReference type="ARBA" id="ARBA00004186"/>
    </source>
</evidence>
<dbReference type="Gene3D" id="3.40.50.12430">
    <property type="match status" value="1"/>
</dbReference>
<dbReference type="PANTHER" id="PTHR31441">
    <property type="entry name" value="FOLLICULIN FAMILY MEMBER"/>
    <property type="match status" value="1"/>
</dbReference>
<dbReference type="InterPro" id="IPR032035">
    <property type="entry name" value="Folliculin_DENN"/>
</dbReference>
<organism evidence="18">
    <name type="scientific">Percolomonas cosmopolitus</name>
    <dbReference type="NCBI Taxonomy" id="63605"/>
    <lineage>
        <taxon>Eukaryota</taxon>
        <taxon>Discoba</taxon>
        <taxon>Heterolobosea</taxon>
        <taxon>Tetramitia</taxon>
        <taxon>Eutetramitia</taxon>
        <taxon>Percolomonadidae</taxon>
        <taxon>Percolomonas</taxon>
    </lineage>
</organism>
<evidence type="ECO:0000256" key="6">
    <source>
        <dbReference type="ARBA" id="ARBA00004656"/>
    </source>
</evidence>
<evidence type="ECO:0000256" key="4">
    <source>
        <dbReference type="ARBA" id="ARBA00004300"/>
    </source>
</evidence>
<dbReference type="GO" id="GO:0005765">
    <property type="term" value="C:lysosomal membrane"/>
    <property type="evidence" value="ECO:0007669"/>
    <property type="project" value="UniProtKB-SubCell"/>
</dbReference>
<keyword evidence="14" id="KW-0539">Nucleus</keyword>
<evidence type="ECO:0000256" key="13">
    <source>
        <dbReference type="ARBA" id="ARBA00023228"/>
    </source>
</evidence>
<evidence type="ECO:0000259" key="17">
    <source>
        <dbReference type="PROSITE" id="PS51834"/>
    </source>
</evidence>
<feature type="domain" description="UDENN FLCN/SMCR8-type" evidence="17">
    <location>
        <begin position="222"/>
        <end position="694"/>
    </location>
</feature>
<evidence type="ECO:0000256" key="9">
    <source>
        <dbReference type="ARBA" id="ARBA00022468"/>
    </source>
</evidence>
<dbReference type="InterPro" id="IPR037521">
    <property type="entry name" value="FLCN/SMCR8_DENN"/>
</dbReference>
<evidence type="ECO:0000256" key="15">
    <source>
        <dbReference type="ARBA" id="ARBA00023273"/>
    </source>
</evidence>
<evidence type="ECO:0000256" key="2">
    <source>
        <dbReference type="ARBA" id="ARBA00004138"/>
    </source>
</evidence>
<keyword evidence="12" id="KW-0206">Cytoskeleton</keyword>
<evidence type="ECO:0000256" key="10">
    <source>
        <dbReference type="ARBA" id="ARBA00022490"/>
    </source>
</evidence>
<dbReference type="GO" id="GO:0005929">
    <property type="term" value="C:cilium"/>
    <property type="evidence" value="ECO:0007669"/>
    <property type="project" value="UniProtKB-SubCell"/>
</dbReference>
<dbReference type="GO" id="GO:1904263">
    <property type="term" value="P:positive regulation of TORC1 signaling"/>
    <property type="evidence" value="ECO:0007669"/>
    <property type="project" value="TreeGrafter"/>
</dbReference>
<sequence length="701" mass="78408">MHSTASGGSSKGGTTAPPSSSSHQILNSLKNASSSQQNQQPILLLCDFCERDGPTIAFSTTVKLYEAIMKNEDYLQERNQGEIVEEVEAALGVLAGEDEEDASHGERDSEVQGGNIEDEGGGTAAVESQNAHNNDHEIDTDPTLAEASPHGHKSHHSSDNDQSSPTTTSIPPQSSSLPPNQDNDSPPRRRKRKFLGSGINAKSRIKDSGTTPPSPTTKKPHALSTNIPQSFRSQTQRFIFNSHLSLPFKKPETVARLNQICLRSLSGEHVGPGKEGACLFGDDVQGYTFSYVFKIKDFKARGHTRWMSFCLISMNLVDLAMNWSFLSRAMRNWIRDIKNTSNAVFTEEQKEMEREAEALRLMGKDPMAVGGGLGGMSNTDTHGTSFITAGRLSLGGNHTNRMSSRHEMLRRIGFRSTKRSREKLRCLSDLLRTQNFFELLHTNVCVILKAFLTRLVRLDDDRCFACGKSKIIQFDDEKYSFLNFYQQLKGIEDDYRRIIECIIYNILVGNQIVLRGENLECLREIVSACTDLAPEEAVMFPKDQNNKYIPTYQANFLVLHSGVSLVHGNTNLIDPDSAFLLDIDAHHDEFQMLQITSAVPTSALQHHQLDNFPRTHMTNHILKLLSSAKTNGSFLSRLHLLKQQCVTRAKVLVQIYMTVQNTAAIKENETTFLNMFSYSHNDIRVLRNFSTGQRHRKKTST</sequence>
<dbReference type="GO" id="GO:0005634">
    <property type="term" value="C:nucleus"/>
    <property type="evidence" value="ECO:0007669"/>
    <property type="project" value="UniProtKB-SubCell"/>
</dbReference>
<comment type="subcellular location">
    <subcellularLocation>
        <location evidence="2">Cell projection</location>
        <location evidence="2">Cilium</location>
    </subcellularLocation>
    <subcellularLocation>
        <location evidence="4">Cytoplasm</location>
        <location evidence="4">Cytoskeleton</location>
        <location evidence="4">Microtubule organizing center</location>
        <location evidence="4">Centrosome</location>
    </subcellularLocation>
    <subcellularLocation>
        <location evidence="3">Cytoplasm</location>
        <location evidence="3">Cytoskeleton</location>
        <location evidence="3">Spindle</location>
    </subcellularLocation>
    <subcellularLocation>
        <location evidence="5">Cytoplasm</location>
        <location evidence="5">Cytosol</location>
    </subcellularLocation>
    <subcellularLocation>
        <location evidence="6">Lysosome membrane</location>
    </subcellularLocation>
    <subcellularLocation>
        <location evidence="1">Nucleus</location>
    </subcellularLocation>
</comment>
<evidence type="ECO:0000256" key="11">
    <source>
        <dbReference type="ARBA" id="ARBA00023136"/>
    </source>
</evidence>
<dbReference type="InterPro" id="IPR021713">
    <property type="entry name" value="Folliculin"/>
</dbReference>
<dbReference type="GO" id="GO:0005096">
    <property type="term" value="F:GTPase activator activity"/>
    <property type="evidence" value="ECO:0007669"/>
    <property type="project" value="UniProtKB-KW"/>
</dbReference>
<dbReference type="GO" id="GO:0005819">
    <property type="term" value="C:spindle"/>
    <property type="evidence" value="ECO:0007669"/>
    <property type="project" value="UniProtKB-SubCell"/>
</dbReference>
<keyword evidence="11" id="KW-0472">Membrane</keyword>
<dbReference type="Pfam" id="PF16692">
    <property type="entry name" value="Folliculin_C"/>
    <property type="match status" value="1"/>
</dbReference>
<evidence type="ECO:0000313" key="18">
    <source>
        <dbReference type="EMBL" id="CAD9085831.1"/>
    </source>
</evidence>
<evidence type="ECO:0000256" key="16">
    <source>
        <dbReference type="SAM" id="MobiDB-lite"/>
    </source>
</evidence>
<gene>
    <name evidence="18" type="ORF">PCOS0759_LOCUS9085</name>
</gene>
<reference evidence="18" key="1">
    <citation type="submission" date="2021-01" db="EMBL/GenBank/DDBJ databases">
        <authorList>
            <person name="Corre E."/>
            <person name="Pelletier E."/>
            <person name="Niang G."/>
            <person name="Scheremetjew M."/>
            <person name="Finn R."/>
            <person name="Kale V."/>
            <person name="Holt S."/>
            <person name="Cochrane G."/>
            <person name="Meng A."/>
            <person name="Brown T."/>
            <person name="Cohen L."/>
        </authorList>
    </citation>
    <scope>NUCLEOTIDE SEQUENCE</scope>
    <source>
        <strain evidence="18">WS</strain>
    </source>
</reference>
<feature type="compositionally biased region" description="Low complexity" evidence="16">
    <location>
        <begin position="162"/>
        <end position="181"/>
    </location>
</feature>
<comment type="similarity">
    <text evidence="7">Belongs to the folliculin family.</text>
</comment>
<name>A0A7S1PJ17_9EUKA</name>
<evidence type="ECO:0000256" key="14">
    <source>
        <dbReference type="ARBA" id="ARBA00023242"/>
    </source>
</evidence>
<evidence type="ECO:0000256" key="12">
    <source>
        <dbReference type="ARBA" id="ARBA00023212"/>
    </source>
</evidence>
<feature type="compositionally biased region" description="Low complexity" evidence="16">
    <location>
        <begin position="1"/>
        <end position="22"/>
    </location>
</feature>
<feature type="region of interest" description="Disordered" evidence="16">
    <location>
        <begin position="96"/>
        <end position="225"/>
    </location>
</feature>
<evidence type="ECO:0000256" key="8">
    <source>
        <dbReference type="ARBA" id="ARBA00021824"/>
    </source>
</evidence>
<dbReference type="GO" id="GO:0005813">
    <property type="term" value="C:centrosome"/>
    <property type="evidence" value="ECO:0007669"/>
    <property type="project" value="UniProtKB-SubCell"/>
</dbReference>
<dbReference type="InterPro" id="IPR037520">
    <property type="entry name" value="Folliculin/SMCR8_longin"/>
</dbReference>
<keyword evidence="15" id="KW-0966">Cell projection</keyword>
<evidence type="ECO:0000256" key="7">
    <source>
        <dbReference type="ARBA" id="ARBA00009987"/>
    </source>
</evidence>
<keyword evidence="10" id="KW-0963">Cytoplasm</keyword>
<keyword evidence="13" id="KW-0458">Lysosome</keyword>
<keyword evidence="9" id="KW-0343">GTPase activation</keyword>
<accession>A0A7S1PJ17</accession>
<dbReference type="EMBL" id="HBGD01011029">
    <property type="protein sequence ID" value="CAD9085831.1"/>
    <property type="molecule type" value="Transcribed_RNA"/>
</dbReference>
<evidence type="ECO:0000256" key="5">
    <source>
        <dbReference type="ARBA" id="ARBA00004514"/>
    </source>
</evidence>
<dbReference type="AlphaFoldDB" id="A0A7S1PJ17"/>
<feature type="region of interest" description="Disordered" evidence="16">
    <location>
        <begin position="1"/>
        <end position="25"/>
    </location>
</feature>
<proteinExistence type="inferred from homology"/>
<dbReference type="PANTHER" id="PTHR31441:SF2">
    <property type="entry name" value="FOLLICULIN"/>
    <property type="match status" value="1"/>
</dbReference>